<dbReference type="NCBIfam" id="TIGR03919">
    <property type="entry name" value="T7SS_EccB"/>
    <property type="match status" value="1"/>
</dbReference>
<proteinExistence type="predicted"/>
<feature type="transmembrane region" description="Helical" evidence="2">
    <location>
        <begin position="40"/>
        <end position="61"/>
    </location>
</feature>
<dbReference type="Gene3D" id="3.30.2390.20">
    <property type="entry name" value="Type VII secretion system EccB, repeat 1 domain"/>
    <property type="match status" value="1"/>
</dbReference>
<gene>
    <name evidence="3" type="primary">eccB</name>
    <name evidence="3" type="ORF">E0H50_34740</name>
</gene>
<protein>
    <submittedName>
        <fullName evidence="3">Type VII secretion protein EccB</fullName>
    </submittedName>
</protein>
<dbReference type="InterPro" id="IPR007795">
    <property type="entry name" value="T7SS_EccB"/>
</dbReference>
<evidence type="ECO:0000256" key="1">
    <source>
        <dbReference type="SAM" id="MobiDB-lite"/>
    </source>
</evidence>
<keyword evidence="2" id="KW-0812">Transmembrane</keyword>
<dbReference type="PANTHER" id="PTHR40765:SF2">
    <property type="entry name" value="ESX-2 SECRETION SYSTEM ATPASE ECCB2"/>
    <property type="match status" value="1"/>
</dbReference>
<feature type="region of interest" description="Disordered" evidence="1">
    <location>
        <begin position="323"/>
        <end position="350"/>
    </location>
</feature>
<keyword evidence="4" id="KW-1185">Reference proteome</keyword>
<reference evidence="3 4" key="1">
    <citation type="submission" date="2019-02" db="EMBL/GenBank/DDBJ databases">
        <title>Kribbella capetownensis sp. nov. and Kribbella speibonae sp. nov., isolated from soil.</title>
        <authorList>
            <person name="Curtis S.M."/>
            <person name="Norton I."/>
            <person name="Everest G.J."/>
            <person name="Meyers P.R."/>
        </authorList>
    </citation>
    <scope>NUCLEOTIDE SEQUENCE [LARGE SCALE GENOMIC DNA]</scope>
    <source>
        <strain evidence="3 4">DSM 27082</strain>
    </source>
</reference>
<dbReference type="OrthoDB" id="3847604at2"/>
<comment type="caution">
    <text evidence="3">The sequence shown here is derived from an EMBL/GenBank/DDBJ whole genome shotgun (WGS) entry which is preliminary data.</text>
</comment>
<dbReference type="EMBL" id="SJKA01000018">
    <property type="protein sequence ID" value="TCC22337.1"/>
    <property type="molecule type" value="Genomic_DNA"/>
</dbReference>
<dbReference type="AlphaFoldDB" id="A0A4R0I230"/>
<dbReference type="RefSeq" id="WP_131295248.1">
    <property type="nucleotide sequence ID" value="NZ_SJKA01000018.1"/>
</dbReference>
<evidence type="ECO:0000313" key="3">
    <source>
        <dbReference type="EMBL" id="TCC22337.1"/>
    </source>
</evidence>
<dbReference type="Pfam" id="PF05108">
    <property type="entry name" value="T7SS_ESX1_EccB"/>
    <property type="match status" value="1"/>
</dbReference>
<dbReference type="PANTHER" id="PTHR40765">
    <property type="entry name" value="ESX-2 SECRETION SYSTEM ATPASE ECCB2"/>
    <property type="match status" value="1"/>
</dbReference>
<accession>A0A4R0I230</accession>
<sequence length="474" mass="49982">MATRKDQLQSHQFSVQRMVSALVTRESDPEQPPFRRPTTAAFGSVALAIVALAGVWVYGLVVPGGSKAWANGDAVIVEKETGTRYVYVDGHLRPVTNYASALLALGKHSDTRRVSRKSLRAVPRGPQIGIVDAPDALPSKDRLLTGAWTFCSQPAVDQAGAPTSESVLMVGRQPASGQTMVDDAMLVEVIETGDWYLITKGYRHKIEKSDAAIIGLALRSVPWARVGEAFVAALPDGQRIAPIKPAGIGQPSRAIPDRPRTLIGQLLVVKTPGGGVQYYLAGKDKPIPITELQLDIQLAYRPMKAAYGGKAPRPIEIGLLSIGQAEPPPADTDPGQAPRSRPTFVAPRDGQGTVCATFPAGGGVPSISIDPELPARDPATVTAHRGPMGTALADRVLVPPGTAAVIEVMPTDRAPAGTIAIVTDLGRAYSLANPDVLKVLGYENVTPVKIRAELASRLPQGPGLDPSAAVRSVQ</sequence>
<organism evidence="3 4">
    <name type="scientific">Kribbella sindirgiensis</name>
    <dbReference type="NCBI Taxonomy" id="1124744"/>
    <lineage>
        <taxon>Bacteria</taxon>
        <taxon>Bacillati</taxon>
        <taxon>Actinomycetota</taxon>
        <taxon>Actinomycetes</taxon>
        <taxon>Propionibacteriales</taxon>
        <taxon>Kribbellaceae</taxon>
        <taxon>Kribbella</taxon>
    </lineage>
</organism>
<keyword evidence="2" id="KW-0472">Membrane</keyword>
<dbReference type="InterPro" id="IPR044857">
    <property type="entry name" value="T7SS_EccB_R1"/>
</dbReference>
<dbReference type="GO" id="GO:0005576">
    <property type="term" value="C:extracellular region"/>
    <property type="evidence" value="ECO:0007669"/>
    <property type="project" value="TreeGrafter"/>
</dbReference>
<name>A0A4R0I230_9ACTN</name>
<dbReference type="Proteomes" id="UP000292695">
    <property type="component" value="Unassembled WGS sequence"/>
</dbReference>
<evidence type="ECO:0000313" key="4">
    <source>
        <dbReference type="Proteomes" id="UP000292695"/>
    </source>
</evidence>
<evidence type="ECO:0000256" key="2">
    <source>
        <dbReference type="SAM" id="Phobius"/>
    </source>
</evidence>
<keyword evidence="2" id="KW-1133">Transmembrane helix</keyword>